<evidence type="ECO:0008006" key="3">
    <source>
        <dbReference type="Google" id="ProtNLM"/>
    </source>
</evidence>
<sequence>MNPKPDSFKGKSFHVLVISQNQTGIHFQDENLAFISFDEKGLSKSRNRALENGTGELGLIADDDVDFCENFDAKIKKAFHDFPDADIITFKILTPTGENYKNYPKSSFKHTRKSIYTVSSVEIVFKLESLKKAGIKFDERFGLGASYPSGEETIFLNDAMNKGLNIYFVPEYIVMHPLESSGKILDASYYKTKGALIKRLYGYSFNLVLGIAFLMKQYLKPQRSISLFSSFKESLIGFNSINKG</sequence>
<organism evidence="1 2">
    <name type="scientific">Algoriphagus halophilus</name>
    <dbReference type="NCBI Taxonomy" id="226505"/>
    <lineage>
        <taxon>Bacteria</taxon>
        <taxon>Pseudomonadati</taxon>
        <taxon>Bacteroidota</taxon>
        <taxon>Cytophagia</taxon>
        <taxon>Cytophagales</taxon>
        <taxon>Cyclobacteriaceae</taxon>
        <taxon>Algoriphagus</taxon>
    </lineage>
</organism>
<dbReference type="STRING" id="226505.SAMN05444394_2050"/>
<gene>
    <name evidence="1" type="ORF">SAMN05444394_2050</name>
</gene>
<dbReference type="Gene3D" id="3.90.550.10">
    <property type="entry name" value="Spore Coat Polysaccharide Biosynthesis Protein SpsA, Chain A"/>
    <property type="match status" value="1"/>
</dbReference>
<dbReference type="SUPFAM" id="SSF53448">
    <property type="entry name" value="Nucleotide-diphospho-sugar transferases"/>
    <property type="match status" value="1"/>
</dbReference>
<dbReference type="EMBL" id="FSRC01000001">
    <property type="protein sequence ID" value="SIN81399.1"/>
    <property type="molecule type" value="Genomic_DNA"/>
</dbReference>
<evidence type="ECO:0000313" key="2">
    <source>
        <dbReference type="Proteomes" id="UP000185221"/>
    </source>
</evidence>
<evidence type="ECO:0000313" key="1">
    <source>
        <dbReference type="EMBL" id="SIN81399.1"/>
    </source>
</evidence>
<reference evidence="2" key="1">
    <citation type="submission" date="2016-11" db="EMBL/GenBank/DDBJ databases">
        <authorList>
            <person name="Varghese N."/>
            <person name="Submissions S."/>
        </authorList>
    </citation>
    <scope>NUCLEOTIDE SEQUENCE [LARGE SCALE GENOMIC DNA]</scope>
    <source>
        <strain evidence="2">DSM 15292</strain>
    </source>
</reference>
<dbReference type="InterPro" id="IPR029044">
    <property type="entry name" value="Nucleotide-diphossugar_trans"/>
</dbReference>
<protein>
    <recommendedName>
        <fullName evidence="3">Glycosyl transferase family 2</fullName>
    </recommendedName>
</protein>
<keyword evidence="2" id="KW-1185">Reference proteome</keyword>
<dbReference type="AlphaFoldDB" id="A0A1N6EEF2"/>
<dbReference type="CDD" id="cd00761">
    <property type="entry name" value="Glyco_tranf_GTA_type"/>
    <property type="match status" value="1"/>
</dbReference>
<dbReference type="Proteomes" id="UP000185221">
    <property type="component" value="Unassembled WGS sequence"/>
</dbReference>
<accession>A0A1N6EEF2</accession>
<proteinExistence type="predicted"/>
<name>A0A1N6EEF2_9BACT</name>